<keyword evidence="2" id="KW-1185">Reference proteome</keyword>
<evidence type="ECO:0000313" key="1">
    <source>
        <dbReference type="EMBL" id="KAG0671993.1"/>
    </source>
</evidence>
<dbReference type="EMBL" id="PUHR01000006">
    <property type="protein sequence ID" value="KAG0671993.1"/>
    <property type="molecule type" value="Genomic_DNA"/>
</dbReference>
<comment type="caution">
    <text evidence="1">The sequence shown here is derived from an EMBL/GenBank/DDBJ whole genome shotgun (WGS) entry which is preliminary data.</text>
</comment>
<gene>
    <name evidence="1" type="ORF">C6P45_004462</name>
</gene>
<evidence type="ECO:0000313" key="2">
    <source>
        <dbReference type="Proteomes" id="UP000750334"/>
    </source>
</evidence>
<protein>
    <submittedName>
        <fullName evidence="1">Uncharacterized protein</fullName>
    </submittedName>
</protein>
<proteinExistence type="predicted"/>
<name>A0A9P6WEC5_MAUEX</name>
<reference evidence="1 2" key="1">
    <citation type="submission" date="2020-11" db="EMBL/GenBank/DDBJ databases">
        <title>Kefir isolates.</title>
        <authorList>
            <person name="Marcisauskas S."/>
            <person name="Kim Y."/>
            <person name="Blasche S."/>
        </authorList>
    </citation>
    <scope>NUCLEOTIDE SEQUENCE [LARGE SCALE GENOMIC DNA]</scope>
    <source>
        <strain evidence="1 2">OG2</strain>
    </source>
</reference>
<dbReference type="AlphaFoldDB" id="A0A9P6WEC5"/>
<sequence>MSTLIPDGALYFQNNIPRYNGFWQNCMNSLNKFKHIVINKNSKDGYNNVIKWSTTYHQIFSNFEKSFHLSDLHLLQMSTEIGVPYAIDPRITDVSEVNCAICDELDKINEKKNPRLKFNVSKIIFNDLIAIIRDYFVAHFTNQLRIRNEILLCGSLFASYIIKVIVTICMEHGTSW</sequence>
<organism evidence="1 2">
    <name type="scientific">Maudiozyma exigua</name>
    <name type="common">Yeast</name>
    <name type="synonym">Kazachstania exigua</name>
    <dbReference type="NCBI Taxonomy" id="34358"/>
    <lineage>
        <taxon>Eukaryota</taxon>
        <taxon>Fungi</taxon>
        <taxon>Dikarya</taxon>
        <taxon>Ascomycota</taxon>
        <taxon>Saccharomycotina</taxon>
        <taxon>Saccharomycetes</taxon>
        <taxon>Saccharomycetales</taxon>
        <taxon>Saccharomycetaceae</taxon>
        <taxon>Maudiozyma</taxon>
    </lineage>
</organism>
<dbReference type="Proteomes" id="UP000750334">
    <property type="component" value="Unassembled WGS sequence"/>
</dbReference>
<accession>A0A9P6WEC5</accession>